<organism evidence="1 2">
    <name type="scientific">Aeromonas phage 65.2</name>
    <dbReference type="NCBI Taxonomy" id="1932896"/>
    <lineage>
        <taxon>Viruses</taxon>
        <taxon>Duplodnaviria</taxon>
        <taxon>Heunggongvirae</taxon>
        <taxon>Uroviricota</taxon>
        <taxon>Caudoviricetes</taxon>
        <taxon>Pantevenvirales</taxon>
        <taxon>Straboviridae</taxon>
        <taxon>Emmerichvirinae</taxon>
        <taxon>Ishigurovirus</taxon>
        <taxon>Ishigurovirus osborne</taxon>
    </lineage>
</organism>
<dbReference type="EMBL" id="KY290955">
    <property type="protein sequence ID" value="APU01753.1"/>
    <property type="molecule type" value="Genomic_DNA"/>
</dbReference>
<accession>A0A219YDF7</accession>
<dbReference type="Proteomes" id="UP000225215">
    <property type="component" value="Segment"/>
</dbReference>
<name>A0A219YDF7_9CAUD</name>
<reference evidence="1 2" key="1">
    <citation type="journal article" date="2017" name="Sci. Rep.">
        <title>Characterization and diversity of phages infecting Aeromonas salmonicida subsp. salmonicida.</title>
        <authorList>
            <person name="Vincent A.T."/>
            <person name="Paquet V.E."/>
            <person name="Bernatchez A."/>
            <person name="Tremblay D.M."/>
            <person name="Moineau S."/>
            <person name="Charette S.J."/>
        </authorList>
    </citation>
    <scope>NUCLEOTIDE SEQUENCE [LARGE SCALE GENOMIC DNA]</scope>
</reference>
<evidence type="ECO:0000313" key="1">
    <source>
        <dbReference type="EMBL" id="APU01753.1"/>
    </source>
</evidence>
<proteinExistence type="predicted"/>
<evidence type="ECO:0000313" key="2">
    <source>
        <dbReference type="Proteomes" id="UP000225215"/>
    </source>
</evidence>
<sequence length="128" mass="14262">MIYEVIVGESGSGKTTRLFSKAAEQVAISPVIVLVDEMDEHQAYERISDFIQPDTETFEMVVSHVQSATLYNGVLGLKSQLENALEQVPDATHVYIDIAGVIPMEIMDIIGKRELIVTKQTIRINRTL</sequence>
<protein>
    <submittedName>
        <fullName evidence="1">Uncharacterized protein</fullName>
    </submittedName>
</protein>